<dbReference type="RefSeq" id="WP_105512530.1">
    <property type="nucleotide sequence ID" value="NZ_PVEP01000001.1"/>
</dbReference>
<dbReference type="Pfam" id="PF06684">
    <property type="entry name" value="AA_synth"/>
    <property type="match status" value="1"/>
</dbReference>
<organism evidence="1 2">
    <name type="scientific">Albidovulum denitrificans</name>
    <dbReference type="NCBI Taxonomy" id="404881"/>
    <lineage>
        <taxon>Bacteria</taxon>
        <taxon>Pseudomonadati</taxon>
        <taxon>Pseudomonadota</taxon>
        <taxon>Alphaproteobacteria</taxon>
        <taxon>Rhodobacterales</taxon>
        <taxon>Paracoccaceae</taxon>
        <taxon>Albidovulum</taxon>
    </lineage>
</organism>
<keyword evidence="2" id="KW-1185">Reference proteome</keyword>
<name>A0A2S8SBK8_9RHOB</name>
<evidence type="ECO:0000313" key="1">
    <source>
        <dbReference type="EMBL" id="PQV58221.1"/>
    </source>
</evidence>
<reference evidence="1 2" key="1">
    <citation type="submission" date="2018-02" db="EMBL/GenBank/DDBJ databases">
        <title>Genomic Encyclopedia of Archaeal and Bacterial Type Strains, Phase II (KMG-II): from individual species to whole genera.</title>
        <authorList>
            <person name="Goeker M."/>
        </authorList>
    </citation>
    <scope>NUCLEOTIDE SEQUENCE [LARGE SCALE GENOMIC DNA]</scope>
    <source>
        <strain evidence="1 2">DSM 18921</strain>
    </source>
</reference>
<accession>A0A2S8SBK8</accession>
<protein>
    <submittedName>
        <fullName evidence="1">Amino acid synthesis protein</fullName>
    </submittedName>
</protein>
<dbReference type="SUPFAM" id="SSF160519">
    <property type="entry name" value="BB2672-like"/>
    <property type="match status" value="1"/>
</dbReference>
<comment type="caution">
    <text evidence="1">The sequence shown here is derived from an EMBL/GenBank/DDBJ whole genome shotgun (WGS) entry which is preliminary data.</text>
</comment>
<dbReference type="Gene3D" id="3.30.1330.110">
    <property type="entry name" value="BB2672"/>
    <property type="match status" value="1"/>
</dbReference>
<dbReference type="AlphaFoldDB" id="A0A2S8SBK8"/>
<dbReference type="OrthoDB" id="9803312at2"/>
<dbReference type="InterPro" id="IPR009569">
    <property type="entry name" value="AA_synth_put"/>
</dbReference>
<evidence type="ECO:0000313" key="2">
    <source>
        <dbReference type="Proteomes" id="UP000238338"/>
    </source>
</evidence>
<dbReference type="InterPro" id="IPR035936">
    <property type="entry name" value="BB2672"/>
</dbReference>
<dbReference type="Proteomes" id="UP000238338">
    <property type="component" value="Unassembled WGS sequence"/>
</dbReference>
<gene>
    <name evidence="1" type="ORF">LX70_00028</name>
</gene>
<sequence>MDALIRKTLLHVETTLVEGGRAAPVPLKLIAAAAVIRNPWAGRGFVEDLKPEIHAVAPVLGELLSGMVLEAAGGGDKVEGYGKSAVVGLGGEVEHASALIHTLRFGNHYRTAVGARSYLSFCNTRGGANAPVMIPLMDKNDAGRRSHYLTINFAIPDAPADDEIVIALGASIGGRPHHRIGDRYQDLKDLGHDVENPAGV</sequence>
<dbReference type="EMBL" id="PVEP01000001">
    <property type="protein sequence ID" value="PQV58221.1"/>
    <property type="molecule type" value="Genomic_DNA"/>
</dbReference>
<proteinExistence type="predicted"/>